<dbReference type="AlphaFoldDB" id="A0A9P6H624"/>
<sequence>MSKTFRATISHGLNNVAEQPDPIKLHVHGQIPPWLSGVLYRTGPGTFSIPTKHGYEWKPVHWFDGLGLNHKFDIKPNGEVWYMSRKACPQGEQSIAETGINLNFSFDTSDPCETYFQKFTTFFKRAVGITPYRAEADNVSVTLTPNMPGFAVPSSHTGNKVNAVEYIVAKTDADLLSILDPETLDVLGPAHYKDLDPALEGGTLASAHACTDPINGDLFNHVYKFGPSPGYTAFRVRGKGPDRGKVAVLANITDAPPAYLHSCCLTQKYFILCVWQADIKWNGVTIPFHRNIMAAIADWDPQREALFYVIDREAGGVVAKYKTDPYFCFHTINAWDEGEDVIIDLTAYDDHSILYTLKLDNMRFPLEYPKASKGSPKRFLLSKVSSIPNGTIGPAKTVFYCAKTKAMELPTVHPAKYHRKYRYCYGVSIGGGPEVVISDQILKLDMDHPQIESEEIRGNGSGQVWREEGCVPGEPIFVPRPGGTEEDDGVVLTVVLDSTLLRSKLVILDARTMEEIARAEMNTIFPLGFHGTFVKSAL</sequence>
<evidence type="ECO:0000256" key="2">
    <source>
        <dbReference type="ARBA" id="ARBA00022723"/>
    </source>
</evidence>
<organism evidence="6 7">
    <name type="scientific">Thelephora terrestris</name>
    <dbReference type="NCBI Taxonomy" id="56493"/>
    <lineage>
        <taxon>Eukaryota</taxon>
        <taxon>Fungi</taxon>
        <taxon>Dikarya</taxon>
        <taxon>Basidiomycota</taxon>
        <taxon>Agaricomycotina</taxon>
        <taxon>Agaricomycetes</taxon>
        <taxon>Thelephorales</taxon>
        <taxon>Thelephoraceae</taxon>
        <taxon>Thelephora</taxon>
    </lineage>
</organism>
<dbReference type="GO" id="GO:0046872">
    <property type="term" value="F:metal ion binding"/>
    <property type="evidence" value="ECO:0007669"/>
    <property type="project" value="UniProtKB-KW"/>
</dbReference>
<comment type="similarity">
    <text evidence="1">Belongs to the carotenoid oxygenase family.</text>
</comment>
<comment type="cofactor">
    <cofactor evidence="5">
        <name>Fe(2+)</name>
        <dbReference type="ChEBI" id="CHEBI:29033"/>
    </cofactor>
    <text evidence="5">Binds 1 Fe(2+) ion per subunit.</text>
</comment>
<feature type="binding site" evidence="5">
    <location>
        <position position="261"/>
    </location>
    <ligand>
        <name>Fe cation</name>
        <dbReference type="ChEBI" id="CHEBI:24875"/>
        <note>catalytic</note>
    </ligand>
</feature>
<evidence type="ECO:0000256" key="5">
    <source>
        <dbReference type="PIRSR" id="PIRSR604294-1"/>
    </source>
</evidence>
<gene>
    <name evidence="6" type="ORF">BJ322DRAFT_459011</name>
</gene>
<feature type="binding site" evidence="5">
    <location>
        <position position="330"/>
    </location>
    <ligand>
        <name>Fe cation</name>
        <dbReference type="ChEBI" id="CHEBI:24875"/>
        <note>catalytic</note>
    </ligand>
</feature>
<comment type="caution">
    <text evidence="6">The sequence shown here is derived from an EMBL/GenBank/DDBJ whole genome shotgun (WGS) entry which is preliminary data.</text>
</comment>
<accession>A0A9P6H624</accession>
<keyword evidence="7" id="KW-1185">Reference proteome</keyword>
<keyword evidence="3" id="KW-0560">Oxidoreductase</keyword>
<proteinExistence type="inferred from homology"/>
<dbReference type="Pfam" id="PF03055">
    <property type="entry name" value="RPE65"/>
    <property type="match status" value="1"/>
</dbReference>
<reference evidence="6" key="2">
    <citation type="submission" date="2020-11" db="EMBL/GenBank/DDBJ databases">
        <authorList>
            <consortium name="DOE Joint Genome Institute"/>
            <person name="Kuo A."/>
            <person name="Miyauchi S."/>
            <person name="Kiss E."/>
            <person name="Drula E."/>
            <person name="Kohler A."/>
            <person name="Sanchez-Garcia M."/>
            <person name="Andreopoulos B."/>
            <person name="Barry K.W."/>
            <person name="Bonito G."/>
            <person name="Buee M."/>
            <person name="Carver A."/>
            <person name="Chen C."/>
            <person name="Cichocki N."/>
            <person name="Clum A."/>
            <person name="Culley D."/>
            <person name="Crous P.W."/>
            <person name="Fauchery L."/>
            <person name="Girlanda M."/>
            <person name="Hayes R."/>
            <person name="Keri Z."/>
            <person name="Labutti K."/>
            <person name="Lipzen A."/>
            <person name="Lombard V."/>
            <person name="Magnuson J."/>
            <person name="Maillard F."/>
            <person name="Morin E."/>
            <person name="Murat C."/>
            <person name="Nolan M."/>
            <person name="Ohm R."/>
            <person name="Pangilinan J."/>
            <person name="Pereira M."/>
            <person name="Perotto S."/>
            <person name="Peter M."/>
            <person name="Riley R."/>
            <person name="Sitrit Y."/>
            <person name="Stielow B."/>
            <person name="Szollosi G."/>
            <person name="Zifcakova L."/>
            <person name="Stursova M."/>
            <person name="Spatafora J.W."/>
            <person name="Tedersoo L."/>
            <person name="Vaario L.-M."/>
            <person name="Yamada A."/>
            <person name="Yan M."/>
            <person name="Wang P."/>
            <person name="Xu J."/>
            <person name="Bruns T."/>
            <person name="Baldrian P."/>
            <person name="Vilgalys R."/>
            <person name="Henrissat B."/>
            <person name="Grigoriev I.V."/>
            <person name="Hibbett D."/>
            <person name="Nagy L.G."/>
            <person name="Martin F.M."/>
        </authorList>
    </citation>
    <scope>NUCLEOTIDE SEQUENCE</scope>
    <source>
        <strain evidence="6">UH-Tt-Lm1</strain>
    </source>
</reference>
<dbReference type="OrthoDB" id="407010at2759"/>
<reference evidence="6" key="1">
    <citation type="journal article" date="2020" name="Nat. Commun.">
        <title>Large-scale genome sequencing of mycorrhizal fungi provides insights into the early evolution of symbiotic traits.</title>
        <authorList>
            <person name="Miyauchi S."/>
            <person name="Kiss E."/>
            <person name="Kuo A."/>
            <person name="Drula E."/>
            <person name="Kohler A."/>
            <person name="Sanchez-Garcia M."/>
            <person name="Morin E."/>
            <person name="Andreopoulos B."/>
            <person name="Barry K.W."/>
            <person name="Bonito G."/>
            <person name="Buee M."/>
            <person name="Carver A."/>
            <person name="Chen C."/>
            <person name="Cichocki N."/>
            <person name="Clum A."/>
            <person name="Culley D."/>
            <person name="Crous P.W."/>
            <person name="Fauchery L."/>
            <person name="Girlanda M."/>
            <person name="Hayes R.D."/>
            <person name="Keri Z."/>
            <person name="LaButti K."/>
            <person name="Lipzen A."/>
            <person name="Lombard V."/>
            <person name="Magnuson J."/>
            <person name="Maillard F."/>
            <person name="Murat C."/>
            <person name="Nolan M."/>
            <person name="Ohm R.A."/>
            <person name="Pangilinan J."/>
            <person name="Pereira M.F."/>
            <person name="Perotto S."/>
            <person name="Peter M."/>
            <person name="Pfister S."/>
            <person name="Riley R."/>
            <person name="Sitrit Y."/>
            <person name="Stielow J.B."/>
            <person name="Szollosi G."/>
            <person name="Zifcakova L."/>
            <person name="Stursova M."/>
            <person name="Spatafora J.W."/>
            <person name="Tedersoo L."/>
            <person name="Vaario L.M."/>
            <person name="Yamada A."/>
            <person name="Yan M."/>
            <person name="Wang P."/>
            <person name="Xu J."/>
            <person name="Bruns T."/>
            <person name="Baldrian P."/>
            <person name="Vilgalys R."/>
            <person name="Dunand C."/>
            <person name="Henrissat B."/>
            <person name="Grigoriev I.V."/>
            <person name="Hibbett D."/>
            <person name="Nagy L.G."/>
            <person name="Martin F.M."/>
        </authorList>
    </citation>
    <scope>NUCLEOTIDE SEQUENCE</scope>
    <source>
        <strain evidence="6">UH-Tt-Lm1</strain>
    </source>
</reference>
<dbReference type="InterPro" id="IPR004294">
    <property type="entry name" value="Carotenoid_Oase"/>
</dbReference>
<evidence type="ECO:0000313" key="6">
    <source>
        <dbReference type="EMBL" id="KAF9778878.1"/>
    </source>
</evidence>
<dbReference type="EMBL" id="WIUZ02000021">
    <property type="protein sequence ID" value="KAF9778878.1"/>
    <property type="molecule type" value="Genomic_DNA"/>
</dbReference>
<dbReference type="GO" id="GO:0016121">
    <property type="term" value="P:carotene catabolic process"/>
    <property type="evidence" value="ECO:0007669"/>
    <property type="project" value="TreeGrafter"/>
</dbReference>
<evidence type="ECO:0000256" key="3">
    <source>
        <dbReference type="ARBA" id="ARBA00023002"/>
    </source>
</evidence>
<dbReference type="PANTHER" id="PTHR10543">
    <property type="entry name" value="BETA-CAROTENE DIOXYGENASE"/>
    <property type="match status" value="1"/>
</dbReference>
<protein>
    <submittedName>
        <fullName evidence="6">Carotenoid oxygenase</fullName>
    </submittedName>
</protein>
<dbReference type="Proteomes" id="UP000736335">
    <property type="component" value="Unassembled WGS sequence"/>
</dbReference>
<keyword evidence="2 5" id="KW-0479">Metal-binding</keyword>
<evidence type="ECO:0000313" key="7">
    <source>
        <dbReference type="Proteomes" id="UP000736335"/>
    </source>
</evidence>
<feature type="binding site" evidence="5">
    <location>
        <position position="208"/>
    </location>
    <ligand>
        <name>Fe cation</name>
        <dbReference type="ChEBI" id="CHEBI:24875"/>
        <note>catalytic</note>
    </ligand>
</feature>
<dbReference type="PANTHER" id="PTHR10543:SF24">
    <property type="entry name" value="CAROTENOID ISOMEROOXYGENASE"/>
    <property type="match status" value="1"/>
</dbReference>
<keyword evidence="4 5" id="KW-0408">Iron</keyword>
<evidence type="ECO:0000256" key="4">
    <source>
        <dbReference type="ARBA" id="ARBA00023004"/>
    </source>
</evidence>
<evidence type="ECO:0000256" key="1">
    <source>
        <dbReference type="ARBA" id="ARBA00006787"/>
    </source>
</evidence>
<name>A0A9P6H624_9AGAM</name>
<dbReference type="GO" id="GO:0010436">
    <property type="term" value="F:carotenoid dioxygenase activity"/>
    <property type="evidence" value="ECO:0007669"/>
    <property type="project" value="TreeGrafter"/>
</dbReference>
<feature type="binding site" evidence="5">
    <location>
        <position position="530"/>
    </location>
    <ligand>
        <name>Fe cation</name>
        <dbReference type="ChEBI" id="CHEBI:24875"/>
        <note>catalytic</note>
    </ligand>
</feature>